<feature type="region of interest" description="Disordered" evidence="3">
    <location>
        <begin position="411"/>
        <end position="557"/>
    </location>
</feature>
<feature type="compositionally biased region" description="Gly residues" evidence="3">
    <location>
        <begin position="537"/>
        <end position="557"/>
    </location>
</feature>
<dbReference type="GO" id="GO:0005509">
    <property type="term" value="F:calcium ion binding"/>
    <property type="evidence" value="ECO:0007669"/>
    <property type="project" value="InterPro"/>
</dbReference>
<dbReference type="InterPro" id="IPR028974">
    <property type="entry name" value="TSP_type-3_rpt"/>
</dbReference>
<feature type="compositionally biased region" description="Basic residues" evidence="3">
    <location>
        <begin position="461"/>
        <end position="485"/>
    </location>
</feature>
<keyword evidence="2" id="KW-0106">Calcium</keyword>
<dbReference type="PANTHER" id="PTHR10199">
    <property type="entry name" value="THROMBOSPONDIN"/>
    <property type="match status" value="1"/>
</dbReference>
<reference evidence="4" key="1">
    <citation type="submission" date="2022-11" db="EMBL/GenBank/DDBJ databases">
        <title>Minimal conservation of predation-associated metabolite biosynthetic gene clusters underscores biosynthetic potential of Myxococcota including descriptions for ten novel species: Archangium lansinium sp. nov., Myxococcus landrumus sp. nov., Nannocystis bai.</title>
        <authorList>
            <person name="Ahearne A."/>
            <person name="Stevens C."/>
            <person name="Phillips K."/>
        </authorList>
    </citation>
    <scope>NUCLEOTIDE SEQUENCE</scope>
    <source>
        <strain evidence="4">Na p29</strain>
    </source>
</reference>
<keyword evidence="5" id="KW-1185">Reference proteome</keyword>
<dbReference type="AlphaFoldDB" id="A0A9X3EJ16"/>
<dbReference type="Proteomes" id="UP001150924">
    <property type="component" value="Unassembled WGS sequence"/>
</dbReference>
<evidence type="ECO:0000256" key="3">
    <source>
        <dbReference type="SAM" id="MobiDB-lite"/>
    </source>
</evidence>
<dbReference type="InterPro" id="IPR003367">
    <property type="entry name" value="Thrombospondin_3-like_rpt"/>
</dbReference>
<gene>
    <name evidence="4" type="ORF">OV079_03215</name>
</gene>
<evidence type="ECO:0000313" key="5">
    <source>
        <dbReference type="Proteomes" id="UP001150924"/>
    </source>
</evidence>
<dbReference type="PANTHER" id="PTHR10199:SF100">
    <property type="entry name" value="THROMBOSPONDIN, ISOFORM A"/>
    <property type="match status" value="1"/>
</dbReference>
<organism evidence="4 5">
    <name type="scientific">Nannocystis pusilla</name>
    <dbReference type="NCBI Taxonomy" id="889268"/>
    <lineage>
        <taxon>Bacteria</taxon>
        <taxon>Pseudomonadati</taxon>
        <taxon>Myxococcota</taxon>
        <taxon>Polyangia</taxon>
        <taxon>Nannocystales</taxon>
        <taxon>Nannocystaceae</taxon>
        <taxon>Nannocystis</taxon>
    </lineage>
</organism>
<feature type="compositionally biased region" description="Gly residues" evidence="3">
    <location>
        <begin position="508"/>
        <end position="522"/>
    </location>
</feature>
<evidence type="ECO:0000256" key="1">
    <source>
        <dbReference type="ARBA" id="ARBA00022729"/>
    </source>
</evidence>
<comment type="caution">
    <text evidence="4">The sequence shown here is derived from an EMBL/GenBank/DDBJ whole genome shotgun (WGS) entry which is preliminary data.</text>
</comment>
<accession>A0A9X3EJ16</accession>
<evidence type="ECO:0000313" key="4">
    <source>
        <dbReference type="EMBL" id="MCY1004595.1"/>
    </source>
</evidence>
<dbReference type="GO" id="GO:0007155">
    <property type="term" value="P:cell adhesion"/>
    <property type="evidence" value="ECO:0007669"/>
    <property type="project" value="InterPro"/>
</dbReference>
<dbReference type="Pfam" id="PF02412">
    <property type="entry name" value="TSP_3"/>
    <property type="match status" value="2"/>
</dbReference>
<dbReference type="SUPFAM" id="SSF103647">
    <property type="entry name" value="TSP type-3 repeat"/>
    <property type="match status" value="1"/>
</dbReference>
<dbReference type="EMBL" id="JAPNKE010000002">
    <property type="protein sequence ID" value="MCY1004595.1"/>
    <property type="molecule type" value="Genomic_DNA"/>
</dbReference>
<proteinExistence type="predicted"/>
<protein>
    <submittedName>
        <fullName evidence="4">Thrombospondin type 3 repeat-containing protein</fullName>
    </submittedName>
</protein>
<feature type="compositionally biased region" description="Basic residues" evidence="3">
    <location>
        <begin position="433"/>
        <end position="443"/>
    </location>
</feature>
<sequence>MPLGPVALLANGYHYDEIRGGPSMAPLTLRALHRVSGDATTVNIHVLSHLSEQRARMLIAEQVTVEDALALADAEVVAALGIGKPGFALAGAAAEASVLGPDTDDNAYLFAVSAVVMQAAYLADPAAADAAVQTLLNQLAEDLAGDGTLDDAALRGRLEAAETALQAEPVRAALADYMAGLGLPGAPPDYARILDQDHDGLANSEDNCPLVANLDQVDADGDERGDACDACPDSGVDMDGDGYDDGCDNCPAVANPDPPQAPSQFDPLSDIDEDGLGNACDFCPNSKDRGADPDDVCCDPRVGGCIEDNGAPEMGCLPKGASFACKEALGGCGPYEQCYCEDLVCMKAGAIRSDPECYHDGCRCDEFRCIAEWCTVGETVCNSATPASRTTARARRRIRRCRISACASTPTPVRASARPRSNVSRGNGETVGHRGRARGRRDRGRGMPRMVGGGPRGRSVGLRRRRGRGGRGVRRRRRARPRRVRGGLLARDDRRGHVRGPLAHLRGVRGGGGALLGLGRGGAARQRRHGDDRGRGDGAAGGRRGGRRGGGAGGVQR</sequence>
<name>A0A9X3EJ16_9BACT</name>
<evidence type="ECO:0000256" key="2">
    <source>
        <dbReference type="ARBA" id="ARBA00022837"/>
    </source>
</evidence>
<keyword evidence="1" id="KW-0732">Signal</keyword>
<dbReference type="Gene3D" id="4.10.1080.10">
    <property type="entry name" value="TSP type-3 repeat"/>
    <property type="match status" value="1"/>
</dbReference>